<protein>
    <recommendedName>
        <fullName evidence="3">Zn(2)-C6 fungal-type domain-containing protein</fullName>
    </recommendedName>
</protein>
<keyword evidence="1" id="KW-0539">Nucleus</keyword>
<dbReference type="Gene3D" id="4.10.240.10">
    <property type="entry name" value="Zn(2)-C6 fungal-type DNA-binding domain"/>
    <property type="match status" value="1"/>
</dbReference>
<dbReference type="InterPro" id="IPR021858">
    <property type="entry name" value="Fun_TF"/>
</dbReference>
<dbReference type="GO" id="GO:0008270">
    <property type="term" value="F:zinc ion binding"/>
    <property type="evidence" value="ECO:0007669"/>
    <property type="project" value="InterPro"/>
</dbReference>
<name>A0A6P8B6J4_PYRGI</name>
<dbReference type="PROSITE" id="PS50048">
    <property type="entry name" value="ZN2_CY6_FUNGAL_2"/>
    <property type="match status" value="1"/>
</dbReference>
<dbReference type="Proteomes" id="UP000515153">
    <property type="component" value="Chromosome I"/>
</dbReference>
<dbReference type="Pfam" id="PF11951">
    <property type="entry name" value="Fungal_trans_2"/>
    <property type="match status" value="1"/>
</dbReference>
<feature type="region of interest" description="Disordered" evidence="2">
    <location>
        <begin position="126"/>
        <end position="145"/>
    </location>
</feature>
<reference evidence="5" key="2">
    <citation type="submission" date="2019-10" db="EMBL/GenBank/DDBJ databases">
        <authorList>
            <consortium name="NCBI Genome Project"/>
        </authorList>
    </citation>
    <scope>NUCLEOTIDE SEQUENCE</scope>
    <source>
        <strain evidence="5">NI907</strain>
    </source>
</reference>
<sequence>MISSYSFVESREVNSLNTKFADKARTSRSIKSCGECRRRKQKCDQEKPCNNCRRRFPEPICDYGPRRSAAPAFAITPKAEALFIPSPPSGSVVASRKQVPWVPINRSGIVSKGLGDTHTLTLNLSSQGHARRSTQSQDDQDASASNEDLVGLQLDGVTYQCHLTGPVQNILHLPVPPTKQNAMLICKFSELLGACKGSLAGGSDPDNPFVVHYLPWCVQSPLLALLSLHTSARAMARAGLLDQRSAMLAKGSAISKLNEYLRSDNDWGREEVLGAVVQFLAVEWVFGELEVAKAHLRGFKDIIRLRGGFPSHGVGALVSKSALLTDCSIALWSEESPMMEKSSEFECVFDPPGAGRFKVRYNSPLGTSSVTFRSCEGVLGIHPATASILDDIRFLIDLALDAPLKPSPAQARKLAATATWILDRIRKLDPKCPEGPARPTEGSDAQVGCQSIEDDSTGTEVKPHSLINNYPSYNSMSHIAKPSDFTNDEEDLSSWPSEDCSPAESITLGFRDGTESDAKGSLQKADAMYISVRLAALTYARAIATRKPLSSVCSPSDALALLSTTWKIPLSQWRGSIGVFMFMLLSIFPTLRWIDSPGEDGKENDRRFGNKIRRSQSRSSSAETEETNESEDNEEARKLEQDDKERAAEDLLKPHGSFVKSAVQVGWTQMAVEDWSLCADTMRRVLALQKWLGRQKT</sequence>
<evidence type="ECO:0000256" key="1">
    <source>
        <dbReference type="ARBA" id="ARBA00023242"/>
    </source>
</evidence>
<proteinExistence type="predicted"/>
<keyword evidence="4" id="KW-1185">Reference proteome</keyword>
<dbReference type="SMART" id="SM00066">
    <property type="entry name" value="GAL4"/>
    <property type="match status" value="1"/>
</dbReference>
<dbReference type="RefSeq" id="XP_030982827.1">
    <property type="nucleotide sequence ID" value="XM_031125924.1"/>
</dbReference>
<evidence type="ECO:0000313" key="4">
    <source>
        <dbReference type="Proteomes" id="UP000515153"/>
    </source>
</evidence>
<evidence type="ECO:0000259" key="3">
    <source>
        <dbReference type="PROSITE" id="PS50048"/>
    </source>
</evidence>
<dbReference type="PANTHER" id="PTHR37540:SF9">
    <property type="entry name" value="ZN(2)-C6 FUNGAL-TYPE DOMAIN-CONTAINING PROTEIN"/>
    <property type="match status" value="1"/>
</dbReference>
<dbReference type="KEGG" id="pgri:PgNI_05894"/>
<organism evidence="4 5">
    <name type="scientific">Pyricularia grisea</name>
    <name type="common">Crabgrass-specific blast fungus</name>
    <name type="synonym">Magnaporthe grisea</name>
    <dbReference type="NCBI Taxonomy" id="148305"/>
    <lineage>
        <taxon>Eukaryota</taxon>
        <taxon>Fungi</taxon>
        <taxon>Dikarya</taxon>
        <taxon>Ascomycota</taxon>
        <taxon>Pezizomycotina</taxon>
        <taxon>Sordariomycetes</taxon>
        <taxon>Sordariomycetidae</taxon>
        <taxon>Magnaporthales</taxon>
        <taxon>Pyriculariaceae</taxon>
        <taxon>Pyricularia</taxon>
    </lineage>
</organism>
<feature type="region of interest" description="Disordered" evidence="2">
    <location>
        <begin position="431"/>
        <end position="464"/>
    </location>
</feature>
<dbReference type="GO" id="GO:0000981">
    <property type="term" value="F:DNA-binding transcription factor activity, RNA polymerase II-specific"/>
    <property type="evidence" value="ECO:0007669"/>
    <property type="project" value="InterPro"/>
</dbReference>
<reference evidence="4 5" key="1">
    <citation type="journal article" date="2019" name="Mol. Biol. Evol.">
        <title>Blast fungal genomes show frequent chromosomal changes, gene gains and losses, and effector gene turnover.</title>
        <authorList>
            <person name="Gomez Luciano L.B."/>
            <person name="Jason Tsai I."/>
            <person name="Chuma I."/>
            <person name="Tosa Y."/>
            <person name="Chen Y.H."/>
            <person name="Li J.Y."/>
            <person name="Li M.Y."/>
            <person name="Jade Lu M.Y."/>
            <person name="Nakayashiki H."/>
            <person name="Li W.H."/>
        </authorList>
    </citation>
    <scope>NUCLEOTIDE SEQUENCE [LARGE SCALE GENOMIC DNA]</scope>
    <source>
        <strain evidence="4 5">NI907</strain>
    </source>
</reference>
<feature type="compositionally biased region" description="Acidic residues" evidence="2">
    <location>
        <begin position="623"/>
        <end position="634"/>
    </location>
</feature>
<dbReference type="GeneID" id="41960833"/>
<dbReference type="CDD" id="cd00067">
    <property type="entry name" value="GAL4"/>
    <property type="match status" value="1"/>
</dbReference>
<dbReference type="PANTHER" id="PTHR37540">
    <property type="entry name" value="TRANSCRIPTION FACTOR (ACR-2), PUTATIVE-RELATED-RELATED"/>
    <property type="match status" value="1"/>
</dbReference>
<dbReference type="InterPro" id="IPR036864">
    <property type="entry name" value="Zn2-C6_fun-type_DNA-bd_sf"/>
</dbReference>
<accession>A0A6P8B6J4</accession>
<evidence type="ECO:0000256" key="2">
    <source>
        <dbReference type="SAM" id="MobiDB-lite"/>
    </source>
</evidence>
<feature type="compositionally biased region" description="Basic and acidic residues" evidence="2">
    <location>
        <begin position="599"/>
        <end position="608"/>
    </location>
</feature>
<feature type="region of interest" description="Disordered" evidence="2">
    <location>
        <begin position="599"/>
        <end position="645"/>
    </location>
</feature>
<dbReference type="PROSITE" id="PS00463">
    <property type="entry name" value="ZN2_CY6_FUNGAL_1"/>
    <property type="match status" value="1"/>
</dbReference>
<dbReference type="AlphaFoldDB" id="A0A6P8B6J4"/>
<gene>
    <name evidence="5" type="ORF">PgNI_05894</name>
</gene>
<dbReference type="InterPro" id="IPR001138">
    <property type="entry name" value="Zn2Cys6_DnaBD"/>
</dbReference>
<reference evidence="5" key="3">
    <citation type="submission" date="2025-08" db="UniProtKB">
        <authorList>
            <consortium name="RefSeq"/>
        </authorList>
    </citation>
    <scope>IDENTIFICATION</scope>
    <source>
        <strain evidence="5">NI907</strain>
    </source>
</reference>
<dbReference type="SUPFAM" id="SSF57701">
    <property type="entry name" value="Zn2/Cys6 DNA-binding domain"/>
    <property type="match status" value="1"/>
</dbReference>
<evidence type="ECO:0000313" key="5">
    <source>
        <dbReference type="RefSeq" id="XP_030982827.1"/>
    </source>
</evidence>
<feature type="domain" description="Zn(2)-C6 fungal-type" evidence="3">
    <location>
        <begin position="32"/>
        <end position="63"/>
    </location>
</feature>
<feature type="compositionally biased region" description="Basic and acidic residues" evidence="2">
    <location>
        <begin position="635"/>
        <end position="645"/>
    </location>
</feature>
<dbReference type="Pfam" id="PF00172">
    <property type="entry name" value="Zn_clus"/>
    <property type="match status" value="1"/>
</dbReference>